<dbReference type="Proteomes" id="UP000017836">
    <property type="component" value="Unassembled WGS sequence"/>
</dbReference>
<dbReference type="PANTHER" id="PTHR31968">
    <property type="entry name" value="SERINE/ARGININE-RELATED PROTEIN 53"/>
    <property type="match status" value="1"/>
</dbReference>
<protein>
    <submittedName>
        <fullName evidence="2">Uncharacterized protein</fullName>
    </submittedName>
</protein>
<dbReference type="Gramene" id="ERN18380">
    <property type="protein sequence ID" value="ERN18380"/>
    <property type="gene ID" value="AMTR_s00055p00221120"/>
</dbReference>
<feature type="compositionally biased region" description="Polar residues" evidence="1">
    <location>
        <begin position="31"/>
        <end position="43"/>
    </location>
</feature>
<feature type="region of interest" description="Disordered" evidence="1">
    <location>
        <begin position="315"/>
        <end position="374"/>
    </location>
</feature>
<evidence type="ECO:0000313" key="3">
    <source>
        <dbReference type="Proteomes" id="UP000017836"/>
    </source>
</evidence>
<accession>U5D805</accession>
<evidence type="ECO:0000313" key="2">
    <source>
        <dbReference type="EMBL" id="ERN18380.1"/>
    </source>
</evidence>
<dbReference type="eggNOG" id="ENOG502QT34">
    <property type="taxonomic scope" value="Eukaryota"/>
</dbReference>
<feature type="region of interest" description="Disordered" evidence="1">
    <location>
        <begin position="68"/>
        <end position="212"/>
    </location>
</feature>
<dbReference type="KEGG" id="atr:18446741"/>
<dbReference type="AlphaFoldDB" id="U5D805"/>
<organism evidence="2 3">
    <name type="scientific">Amborella trichopoda</name>
    <dbReference type="NCBI Taxonomy" id="13333"/>
    <lineage>
        <taxon>Eukaryota</taxon>
        <taxon>Viridiplantae</taxon>
        <taxon>Streptophyta</taxon>
        <taxon>Embryophyta</taxon>
        <taxon>Tracheophyta</taxon>
        <taxon>Spermatophyta</taxon>
        <taxon>Magnoliopsida</taxon>
        <taxon>Amborellales</taxon>
        <taxon>Amborellaceae</taxon>
        <taxon>Amborella</taxon>
    </lineage>
</organism>
<feature type="compositionally biased region" description="Basic and acidic residues" evidence="1">
    <location>
        <begin position="1"/>
        <end position="21"/>
    </location>
</feature>
<dbReference type="GO" id="GO:0000380">
    <property type="term" value="P:alternative mRNA splicing, via spliceosome"/>
    <property type="evidence" value="ECO:0000318"/>
    <property type="project" value="GO_Central"/>
</dbReference>
<feature type="region of interest" description="Disordered" evidence="1">
    <location>
        <begin position="1"/>
        <end position="43"/>
    </location>
</feature>
<evidence type="ECO:0000256" key="1">
    <source>
        <dbReference type="SAM" id="MobiDB-lite"/>
    </source>
</evidence>
<keyword evidence="3" id="KW-1185">Reference proteome</keyword>
<dbReference type="EMBL" id="KI392237">
    <property type="protein sequence ID" value="ERN18380.1"/>
    <property type="molecule type" value="Genomic_DNA"/>
</dbReference>
<dbReference type="OMA" id="KARMKFQ"/>
<feature type="compositionally biased region" description="Basic and acidic residues" evidence="1">
    <location>
        <begin position="135"/>
        <end position="149"/>
    </location>
</feature>
<gene>
    <name evidence="2" type="ORF">AMTR_s00055p00221120</name>
</gene>
<dbReference type="GO" id="GO:0005634">
    <property type="term" value="C:nucleus"/>
    <property type="evidence" value="ECO:0000318"/>
    <property type="project" value="GO_Central"/>
</dbReference>
<feature type="compositionally biased region" description="Polar residues" evidence="1">
    <location>
        <begin position="203"/>
        <end position="212"/>
    </location>
</feature>
<dbReference type="STRING" id="13333.U5D805"/>
<reference evidence="3" key="1">
    <citation type="journal article" date="2013" name="Science">
        <title>The Amborella genome and the evolution of flowering plants.</title>
        <authorList>
            <consortium name="Amborella Genome Project"/>
        </authorList>
    </citation>
    <scope>NUCLEOTIDE SEQUENCE [LARGE SCALE GENOMIC DNA]</scope>
</reference>
<name>U5D805_AMBTC</name>
<dbReference type="OrthoDB" id="1939205at2759"/>
<dbReference type="GO" id="GO:0005737">
    <property type="term" value="C:cytoplasm"/>
    <property type="evidence" value="ECO:0000318"/>
    <property type="project" value="GO_Central"/>
</dbReference>
<feature type="compositionally biased region" description="Basic and acidic residues" evidence="1">
    <location>
        <begin position="68"/>
        <end position="116"/>
    </location>
</feature>
<proteinExistence type="predicted"/>
<dbReference type="InterPro" id="IPR034604">
    <property type="entry name" value="SRRP53"/>
</dbReference>
<sequence>MEEDKAASYYDELTRKGEGAARFKQGLGYSSGESTFQASSHSSLSNFVKATNTDKFLEDSKQKQLRIESIHNKLNRNSDSRLREGDRLENRRRSRSRERSERRGSHNRSRSRERIERRHNRNRSQSRERSHRRGRAESRDRSRSRERHYQRERHSHSRERSDHRRERRSRSLSPRAERERKNGETSGDMCRAKSKNHDAKGSWVTSKHSNSSKNVDYSKLINGYEKMTPAERVKAKMKLQLSQTVVTDAAKGMSSEWERFDFDKDAPLDGDDVEVEAGGGDDAGLDTGRNFRFAAMEANREAQIEAAHDQAIFGAPVGSAALSDERSPAPTDEDRSDTKGNGFAENIISERVFAMQQGSWRDRARKVQQGPKDL</sequence>
<feature type="compositionally biased region" description="Basic residues" evidence="1">
    <location>
        <begin position="117"/>
        <end position="134"/>
    </location>
</feature>
<dbReference type="PANTHER" id="PTHR31968:SF4">
    <property type="entry name" value="SERINE_ARGININE-RELATED PROTEIN 53"/>
    <property type="match status" value="1"/>
</dbReference>
<feature type="compositionally biased region" description="Basic and acidic residues" evidence="1">
    <location>
        <begin position="323"/>
        <end position="338"/>
    </location>
</feature>
<dbReference type="HOGENOM" id="CLU_069485_0_0_1"/>